<reference evidence="1" key="2">
    <citation type="journal article" date="2023" name="ISME Commun">
        <title>Characterization of a bloom-associated alphaproteobacterial lineage, 'Candidatus Phycosocius': insights into freshwater algal-bacterial interactions.</title>
        <authorList>
            <person name="Tanabe Y."/>
            <person name="Yamaguchi H."/>
            <person name="Yoshida M."/>
            <person name="Kai A."/>
            <person name="Okazaki Y."/>
        </authorList>
    </citation>
    <scope>NUCLEOTIDE SEQUENCE</scope>
    <source>
        <strain evidence="1">BOTRYCO-1</strain>
    </source>
</reference>
<sequence>MRLILSLLVILGVLFYSNPTEERLREIMREQDKLSLYAASFLPIRRTNYYLVSKFEISYLLGTTTCWGAAYSVIICPEPTKSKAKS</sequence>
<evidence type="ECO:0000313" key="2">
    <source>
        <dbReference type="Proteomes" id="UP001161064"/>
    </source>
</evidence>
<dbReference type="EMBL" id="BPFZ01000002">
    <property type="protein sequence ID" value="GIU66179.1"/>
    <property type="molecule type" value="Genomic_DNA"/>
</dbReference>
<name>A0ABQ4PT72_9PROT</name>
<reference evidence="1" key="1">
    <citation type="submission" date="2021-05" db="EMBL/GenBank/DDBJ databases">
        <authorList>
            <person name="Tanabe Y."/>
        </authorList>
    </citation>
    <scope>NUCLEOTIDE SEQUENCE</scope>
    <source>
        <strain evidence="1">BOTRYCO-1</strain>
    </source>
</reference>
<organism evidence="1 2">
    <name type="scientific">Candidatus Phycosocius spiralis</name>
    <dbReference type="NCBI Taxonomy" id="2815099"/>
    <lineage>
        <taxon>Bacteria</taxon>
        <taxon>Pseudomonadati</taxon>
        <taxon>Pseudomonadota</taxon>
        <taxon>Alphaproteobacteria</taxon>
        <taxon>Caulobacterales</taxon>
        <taxon>Caulobacterales incertae sedis</taxon>
        <taxon>Candidatus Phycosocius</taxon>
    </lineage>
</organism>
<protein>
    <submittedName>
        <fullName evidence="1">Uncharacterized protein</fullName>
    </submittedName>
</protein>
<evidence type="ECO:0000313" key="1">
    <source>
        <dbReference type="EMBL" id="GIU66179.1"/>
    </source>
</evidence>
<comment type="caution">
    <text evidence="1">The sequence shown here is derived from an EMBL/GenBank/DDBJ whole genome shotgun (WGS) entry which is preliminary data.</text>
</comment>
<keyword evidence="2" id="KW-1185">Reference proteome</keyword>
<proteinExistence type="predicted"/>
<dbReference type="Proteomes" id="UP001161064">
    <property type="component" value="Unassembled WGS sequence"/>
</dbReference>
<gene>
    <name evidence="1" type="ORF">PsB1_0333</name>
</gene>
<accession>A0ABQ4PT72</accession>